<dbReference type="InterPro" id="IPR050303">
    <property type="entry name" value="GatZ_KbaZ_carbometab"/>
</dbReference>
<evidence type="ECO:0000313" key="6">
    <source>
        <dbReference type="EMBL" id="GAA0591509.1"/>
    </source>
</evidence>
<keyword evidence="3" id="KW-0378">Hydrolase</keyword>
<evidence type="ECO:0000256" key="3">
    <source>
        <dbReference type="ARBA" id="ARBA00022801"/>
    </source>
</evidence>
<dbReference type="Pfam" id="PF01380">
    <property type="entry name" value="SIS"/>
    <property type="match status" value="2"/>
</dbReference>
<gene>
    <name evidence="6" type="ORF">GCM10009001_04510</name>
</gene>
<comment type="similarity">
    <text evidence="1">Belongs to the SIS family. AgaS subfamily.</text>
</comment>
<accession>A0ABN1FII2</accession>
<proteinExistence type="inferred from homology"/>
<dbReference type="Gene3D" id="3.40.50.10490">
    <property type="entry name" value="Glucose-6-phosphate isomerase like protein, domain 1"/>
    <property type="match status" value="2"/>
</dbReference>
<evidence type="ECO:0000256" key="2">
    <source>
        <dbReference type="ARBA" id="ARBA00022737"/>
    </source>
</evidence>
<dbReference type="CDD" id="cd05008">
    <property type="entry name" value="SIS_GlmS_GlmD_1"/>
    <property type="match status" value="1"/>
</dbReference>
<evidence type="ECO:0000256" key="4">
    <source>
        <dbReference type="ARBA" id="ARBA00029292"/>
    </source>
</evidence>
<keyword evidence="2" id="KW-0677">Repeat</keyword>
<dbReference type="InterPro" id="IPR035466">
    <property type="entry name" value="GlmS/AgaS_SIS"/>
</dbReference>
<feature type="domain" description="SIS" evidence="5">
    <location>
        <begin position="214"/>
        <end position="367"/>
    </location>
</feature>
<dbReference type="PROSITE" id="PS51464">
    <property type="entry name" value="SIS"/>
    <property type="match status" value="2"/>
</dbReference>
<reference evidence="6 7" key="1">
    <citation type="journal article" date="2019" name="Int. J. Syst. Evol. Microbiol.">
        <title>The Global Catalogue of Microorganisms (GCM) 10K type strain sequencing project: providing services to taxonomists for standard genome sequencing and annotation.</title>
        <authorList>
            <consortium name="The Broad Institute Genomics Platform"/>
            <consortium name="The Broad Institute Genome Sequencing Center for Infectious Disease"/>
            <person name="Wu L."/>
            <person name="Ma J."/>
        </authorList>
    </citation>
    <scope>NUCLEOTIDE SEQUENCE [LARGE SCALE GENOMIC DNA]</scope>
    <source>
        <strain evidence="6 7">JCM 15395</strain>
    </source>
</reference>
<name>A0ABN1FII2_9BACI</name>
<feature type="domain" description="SIS" evidence="5">
    <location>
        <begin position="45"/>
        <end position="201"/>
    </location>
</feature>
<dbReference type="PANTHER" id="PTHR32502">
    <property type="entry name" value="N-ACETYLGALACTOSAMINE PERMEASE II COMPONENT-RELATED"/>
    <property type="match status" value="1"/>
</dbReference>
<sequence>MIGFTEEEMRSKQAIHTATEITQQPEVWKELTASLSEQKQSLNRFIDSIYAKHNQVRVILTGAGTSAFIGDTLVPVLRRENKGNVQFDAAPTTEIVSNPEEYLQEDVPTIMVSFARSGNSPESVATVALGEQIINDFYQVVITCNKDGKLAENTKQDENAVTILTPDKAHDKGFAMTSSFTCMLITAHTLFTSKSFNEHVITAAEKLIESLPGSVREILNVDFERIVYLGSGMLGQLSHEAALKMLELSAGKVVALHESSLGFRHGPKSILNDNSIVVVFMSQDTYTRKYDMDILREVAGDDSNMKVIALTDKEDAEVSALADWTIPVTDGSESLSEDFHLALLYVIFAQTLALHKSLQLGITPDNPSPDGRVNRVVQGVTIYDYAE</sequence>
<evidence type="ECO:0000259" key="5">
    <source>
        <dbReference type="PROSITE" id="PS51464"/>
    </source>
</evidence>
<evidence type="ECO:0000313" key="7">
    <source>
        <dbReference type="Proteomes" id="UP001500866"/>
    </source>
</evidence>
<dbReference type="InterPro" id="IPR035464">
    <property type="entry name" value="SIS_AgaS"/>
</dbReference>
<dbReference type="PANTHER" id="PTHR32502:SF3">
    <property type="entry name" value="D-GALACTOSAMINE-6-PHOSPHATE DEAMINASE AGAS-RELATED"/>
    <property type="match status" value="1"/>
</dbReference>
<comment type="caution">
    <text evidence="6">The sequence shown here is derived from an EMBL/GenBank/DDBJ whole genome shotgun (WGS) entry which is preliminary data.</text>
</comment>
<dbReference type="Proteomes" id="UP001500866">
    <property type="component" value="Unassembled WGS sequence"/>
</dbReference>
<dbReference type="EMBL" id="BAAADS010000001">
    <property type="protein sequence ID" value="GAA0591509.1"/>
    <property type="molecule type" value="Genomic_DNA"/>
</dbReference>
<dbReference type="InterPro" id="IPR046348">
    <property type="entry name" value="SIS_dom_sf"/>
</dbReference>
<keyword evidence="7" id="KW-1185">Reference proteome</keyword>
<dbReference type="CDD" id="cd05010">
    <property type="entry name" value="SIS_AgaS_like"/>
    <property type="match status" value="1"/>
</dbReference>
<organism evidence="6 7">
    <name type="scientific">Virgibacillus siamensis</name>
    <dbReference type="NCBI Taxonomy" id="480071"/>
    <lineage>
        <taxon>Bacteria</taxon>
        <taxon>Bacillati</taxon>
        <taxon>Bacillota</taxon>
        <taxon>Bacilli</taxon>
        <taxon>Bacillales</taxon>
        <taxon>Bacillaceae</taxon>
        <taxon>Virgibacillus</taxon>
    </lineage>
</organism>
<dbReference type="InterPro" id="IPR001347">
    <property type="entry name" value="SIS_dom"/>
</dbReference>
<comment type="catalytic activity">
    <reaction evidence="4">
        <text>D-galactosamine 6-phosphate + H2O = D-tagatopyranose 1-phosphate + NH4(+)</text>
        <dbReference type="Rhea" id="RHEA:47680"/>
        <dbReference type="ChEBI" id="CHEBI:15377"/>
        <dbReference type="ChEBI" id="CHEBI:28938"/>
        <dbReference type="ChEBI" id="CHEBI:71674"/>
        <dbReference type="ChEBI" id="CHEBI:138150"/>
    </reaction>
</comment>
<dbReference type="SUPFAM" id="SSF53697">
    <property type="entry name" value="SIS domain"/>
    <property type="match status" value="1"/>
</dbReference>
<protein>
    <submittedName>
        <fullName evidence="6">SIS domain-containing protein</fullName>
    </submittedName>
</protein>
<dbReference type="RefSeq" id="WP_343809883.1">
    <property type="nucleotide sequence ID" value="NZ_BAAADS010000001.1"/>
</dbReference>
<evidence type="ECO:0000256" key="1">
    <source>
        <dbReference type="ARBA" id="ARBA00007748"/>
    </source>
</evidence>